<dbReference type="EMBL" id="JACICY010000001">
    <property type="protein sequence ID" value="MBB3858910.1"/>
    <property type="molecule type" value="Genomic_DNA"/>
</dbReference>
<evidence type="ECO:0000313" key="1">
    <source>
        <dbReference type="EMBL" id="MBB3858910.1"/>
    </source>
</evidence>
<sequence length="135" mass="15036">MVALSFKGQFAAPILAGTKRQTVRVQRKRPPRAGEPIQLYVGMRTKHCRKIMPDPICTEVCLIMITVDADHPELIAGITFDNRTHLGNVAIERFAVADGFAASEGTSARRAMGNFWMRHHGAGQFIGHVIRWEPN</sequence>
<evidence type="ECO:0008006" key="3">
    <source>
        <dbReference type="Google" id="ProtNLM"/>
    </source>
</evidence>
<comment type="caution">
    <text evidence="1">The sequence shown here is derived from an EMBL/GenBank/DDBJ whole genome shotgun (WGS) entry which is preliminary data.</text>
</comment>
<keyword evidence="2" id="KW-1185">Reference proteome</keyword>
<reference evidence="1 2" key="1">
    <citation type="submission" date="2020-08" db="EMBL/GenBank/DDBJ databases">
        <title>Genomic Encyclopedia of Type Strains, Phase IV (KMG-IV): sequencing the most valuable type-strain genomes for metagenomic binning, comparative biology and taxonomic classification.</title>
        <authorList>
            <person name="Goeker M."/>
        </authorList>
    </citation>
    <scope>NUCLEOTIDE SEQUENCE [LARGE SCALE GENOMIC DNA]</scope>
    <source>
        <strain evidence="1 2">DSM 14552</strain>
    </source>
</reference>
<proteinExistence type="predicted"/>
<dbReference type="RefSeq" id="WP_183611117.1">
    <property type="nucleotide sequence ID" value="NZ_JACICY010000001.1"/>
</dbReference>
<name>A0A7W5ZRY3_9SPHN</name>
<evidence type="ECO:0000313" key="2">
    <source>
        <dbReference type="Proteomes" id="UP000562395"/>
    </source>
</evidence>
<dbReference type="AlphaFoldDB" id="A0A7W5ZRY3"/>
<gene>
    <name evidence="1" type="ORF">GGQ88_000150</name>
</gene>
<organism evidence="1 2">
    <name type="scientific">Novosphingobium hassiacum</name>
    <dbReference type="NCBI Taxonomy" id="173676"/>
    <lineage>
        <taxon>Bacteria</taxon>
        <taxon>Pseudomonadati</taxon>
        <taxon>Pseudomonadota</taxon>
        <taxon>Alphaproteobacteria</taxon>
        <taxon>Sphingomonadales</taxon>
        <taxon>Sphingomonadaceae</taxon>
        <taxon>Novosphingobium</taxon>
    </lineage>
</organism>
<dbReference type="Proteomes" id="UP000562395">
    <property type="component" value="Unassembled WGS sequence"/>
</dbReference>
<protein>
    <recommendedName>
        <fullName evidence="3">ASCH domain-containing protein</fullName>
    </recommendedName>
</protein>
<accession>A0A7W5ZRY3</accession>